<feature type="DNA-binding region" description="OmpR/PhoB-type" evidence="5">
    <location>
        <begin position="1"/>
        <end position="89"/>
    </location>
</feature>
<dbReference type="InterPro" id="IPR002182">
    <property type="entry name" value="NB-ARC"/>
</dbReference>
<evidence type="ECO:0000313" key="8">
    <source>
        <dbReference type="EMBL" id="MFC4109514.1"/>
    </source>
</evidence>
<comment type="caution">
    <text evidence="8">The sequence shown here is derived from an EMBL/GenBank/DDBJ whole genome shotgun (WGS) entry which is preliminary data.</text>
</comment>
<evidence type="ECO:0000256" key="2">
    <source>
        <dbReference type="ARBA" id="ARBA00023015"/>
    </source>
</evidence>
<evidence type="ECO:0000256" key="4">
    <source>
        <dbReference type="ARBA" id="ARBA00023163"/>
    </source>
</evidence>
<name>A0ABV8KU29_9ACTN</name>
<keyword evidence="3 5" id="KW-0238">DNA-binding</keyword>
<dbReference type="Proteomes" id="UP001595868">
    <property type="component" value="Unassembled WGS sequence"/>
</dbReference>
<dbReference type="SUPFAM" id="SSF52540">
    <property type="entry name" value="P-loop containing nucleoside triphosphate hydrolases"/>
    <property type="match status" value="1"/>
</dbReference>
<dbReference type="SMART" id="SM00862">
    <property type="entry name" value="Trans_reg_C"/>
    <property type="match status" value="1"/>
</dbReference>
<gene>
    <name evidence="8" type="ORF">ACFOX0_26725</name>
</gene>
<dbReference type="SUPFAM" id="SSF46894">
    <property type="entry name" value="C-terminal effector domain of the bipartite response regulators"/>
    <property type="match status" value="1"/>
</dbReference>
<comment type="similarity">
    <text evidence="1">Belongs to the AfsR/DnrI/RedD regulatory family.</text>
</comment>
<dbReference type="PROSITE" id="PS51755">
    <property type="entry name" value="OMPR_PHOB"/>
    <property type="match status" value="1"/>
</dbReference>
<protein>
    <submittedName>
        <fullName evidence="8">BTAD domain-containing putative transcriptional regulator</fullName>
    </submittedName>
</protein>
<sequence length="756" mass="80914">MTATAGGRDIDLGSPQQRAMFAVLASRAGQVVSREELVDAVWGATPPTTVDSSIYTYVARLRRILEPGRPLRAPSTLLAHHGAGYALHLGTDQVDALMFDDQLEHARHLAATGQFCAAVAELDTALALWKGPALGGAVGPFAEAARLRLTEQRFSARQERAECLLNLGRPADVIAELSELVRWQPLRERLRQLRMIAFYRLGRRADALAEFREIRCLLITELGIEPSDDLQRCHQQILRSDPDLDALPVGRRYLDGSVDPPVVPAAPAQLPRDTPGFTGRAAELQRLHALVQEAEAAGDAAVIMIDGGPATGKSALAVHLAHEVSGRFPDGHLYLDLAGTGQPASVGSAVARLMADLGDHRALPATADRQAAMFRSAVWGRRMLIVLDDAASTAQVRALLPGSPSCVVLVTSRAKLSGLAAREGAGGITLGPMPTDDAVSLVRHSLGLDENDHTDDPVIRELVRACSRLPLALRVAAERVLSQPGRPVTEAIRELLDRESPLDRVESSDPASSIRAVFATSYAALPGPAAELLRLLGVHGGTEISLAAVSAMANIHPTRSRSLLHTLVEARLIDHAGPDRFRLTGLMHAYAAERAITEDAPARRSELARRMLVFYLGHAASALRALGLSGAGQPSCGLPRVPIDDPDQARHWLHAETGNVLAAVAAGHLHGQPELAQRLRELIEPGPRPIAWPTAGLPRRPAICADPDWSAVTPVVPTERAGGRRRSATAPRQLAPTDEHEPAGARPEKRNLLGKI</sequence>
<dbReference type="PRINTS" id="PR00364">
    <property type="entry name" value="DISEASERSIST"/>
</dbReference>
<evidence type="ECO:0000256" key="1">
    <source>
        <dbReference type="ARBA" id="ARBA00005820"/>
    </source>
</evidence>
<evidence type="ECO:0000256" key="3">
    <source>
        <dbReference type="ARBA" id="ARBA00023125"/>
    </source>
</evidence>
<evidence type="ECO:0000256" key="5">
    <source>
        <dbReference type="PROSITE-ProRule" id="PRU01091"/>
    </source>
</evidence>
<dbReference type="InterPro" id="IPR027417">
    <property type="entry name" value="P-loop_NTPase"/>
</dbReference>
<dbReference type="PANTHER" id="PTHR35807">
    <property type="entry name" value="TRANSCRIPTIONAL REGULATOR REDD-RELATED"/>
    <property type="match status" value="1"/>
</dbReference>
<keyword evidence="9" id="KW-1185">Reference proteome</keyword>
<dbReference type="RefSeq" id="WP_377550943.1">
    <property type="nucleotide sequence ID" value="NZ_JBHSBN010000025.1"/>
</dbReference>
<keyword evidence="2" id="KW-0805">Transcription regulation</keyword>
<dbReference type="InterPro" id="IPR036388">
    <property type="entry name" value="WH-like_DNA-bd_sf"/>
</dbReference>
<evidence type="ECO:0000256" key="6">
    <source>
        <dbReference type="SAM" id="MobiDB-lite"/>
    </source>
</evidence>
<dbReference type="Pfam" id="PF03704">
    <property type="entry name" value="BTAD"/>
    <property type="match status" value="1"/>
</dbReference>
<reference evidence="9" key="1">
    <citation type="journal article" date="2019" name="Int. J. Syst. Evol. Microbiol.">
        <title>The Global Catalogue of Microorganisms (GCM) 10K type strain sequencing project: providing services to taxonomists for standard genome sequencing and annotation.</title>
        <authorList>
            <consortium name="The Broad Institute Genomics Platform"/>
            <consortium name="The Broad Institute Genome Sequencing Center for Infectious Disease"/>
            <person name="Wu L."/>
            <person name="Ma J."/>
        </authorList>
    </citation>
    <scope>NUCLEOTIDE SEQUENCE [LARGE SCALE GENOMIC DNA]</scope>
    <source>
        <strain evidence="9">2902at01</strain>
    </source>
</reference>
<feature type="domain" description="OmpR/PhoB-type" evidence="7">
    <location>
        <begin position="1"/>
        <end position="89"/>
    </location>
</feature>
<organism evidence="8 9">
    <name type="scientific">Micromonospora zhanjiangensis</name>
    <dbReference type="NCBI Taxonomy" id="1522057"/>
    <lineage>
        <taxon>Bacteria</taxon>
        <taxon>Bacillati</taxon>
        <taxon>Actinomycetota</taxon>
        <taxon>Actinomycetes</taxon>
        <taxon>Micromonosporales</taxon>
        <taxon>Micromonosporaceae</taxon>
        <taxon>Micromonospora</taxon>
    </lineage>
</organism>
<accession>A0ABV8KU29</accession>
<dbReference type="PANTHER" id="PTHR35807:SF1">
    <property type="entry name" value="TRANSCRIPTIONAL REGULATOR REDD"/>
    <property type="match status" value="1"/>
</dbReference>
<dbReference type="InterPro" id="IPR001867">
    <property type="entry name" value="OmpR/PhoB-type_DNA-bd"/>
</dbReference>
<evidence type="ECO:0000259" key="7">
    <source>
        <dbReference type="PROSITE" id="PS51755"/>
    </source>
</evidence>
<dbReference type="EMBL" id="JBHSBN010000025">
    <property type="protein sequence ID" value="MFC4109514.1"/>
    <property type="molecule type" value="Genomic_DNA"/>
</dbReference>
<proteinExistence type="inferred from homology"/>
<dbReference type="Gene3D" id="3.40.50.300">
    <property type="entry name" value="P-loop containing nucleotide triphosphate hydrolases"/>
    <property type="match status" value="1"/>
</dbReference>
<dbReference type="SMART" id="SM01043">
    <property type="entry name" value="BTAD"/>
    <property type="match status" value="1"/>
</dbReference>
<keyword evidence="4" id="KW-0804">Transcription</keyword>
<dbReference type="Pfam" id="PF00486">
    <property type="entry name" value="Trans_reg_C"/>
    <property type="match status" value="1"/>
</dbReference>
<dbReference type="InterPro" id="IPR011990">
    <property type="entry name" value="TPR-like_helical_dom_sf"/>
</dbReference>
<dbReference type="InterPro" id="IPR016032">
    <property type="entry name" value="Sig_transdc_resp-reg_C-effctor"/>
</dbReference>
<evidence type="ECO:0000313" key="9">
    <source>
        <dbReference type="Proteomes" id="UP001595868"/>
    </source>
</evidence>
<dbReference type="Gene3D" id="1.10.10.10">
    <property type="entry name" value="Winged helix-like DNA-binding domain superfamily/Winged helix DNA-binding domain"/>
    <property type="match status" value="1"/>
</dbReference>
<dbReference type="CDD" id="cd02019">
    <property type="entry name" value="NK"/>
    <property type="match status" value="1"/>
</dbReference>
<dbReference type="CDD" id="cd00383">
    <property type="entry name" value="trans_reg_C"/>
    <property type="match status" value="1"/>
</dbReference>
<dbReference type="CDD" id="cd15831">
    <property type="entry name" value="BTAD"/>
    <property type="match status" value="1"/>
</dbReference>
<dbReference type="Gene3D" id="1.25.40.10">
    <property type="entry name" value="Tetratricopeptide repeat domain"/>
    <property type="match status" value="1"/>
</dbReference>
<feature type="compositionally biased region" description="Basic and acidic residues" evidence="6">
    <location>
        <begin position="737"/>
        <end position="756"/>
    </location>
</feature>
<dbReference type="InterPro" id="IPR051677">
    <property type="entry name" value="AfsR-DnrI-RedD_regulator"/>
</dbReference>
<feature type="region of interest" description="Disordered" evidence="6">
    <location>
        <begin position="715"/>
        <end position="756"/>
    </location>
</feature>
<dbReference type="SUPFAM" id="SSF48452">
    <property type="entry name" value="TPR-like"/>
    <property type="match status" value="1"/>
</dbReference>
<dbReference type="InterPro" id="IPR005158">
    <property type="entry name" value="BTAD"/>
</dbReference>
<dbReference type="Pfam" id="PF00931">
    <property type="entry name" value="NB-ARC"/>
    <property type="match status" value="1"/>
</dbReference>